<evidence type="ECO:0000313" key="1">
    <source>
        <dbReference type="EMBL" id="KAG0410040.1"/>
    </source>
</evidence>
<keyword evidence="2" id="KW-1185">Reference proteome</keyword>
<sequence length="355" mass="40586">MTERHTGKAIFEEYSKCLEEFEMTEKIVQSVTDAASNMRVAVASAGSEHHLCMGHALHNFVTVDGFRGDARLHELLVQCRALVRAVHYRAQQLEMIIDQVCKTSVLSMIRLGEALETDGADPIEVRQTEDHEYCMTSTLRRPPTVKGEVPTRWHSILAMFESLLQNRRALGKLASHFTDAMLVAAQWDEVQELADFLRGFRITVEILAKEKDVTASLLLVLRSEIKECLAASTEDSQMLRCMKERMRNKFEHRFLLNEHSVTAALLDPRFQKLTAVEDYLKRNKMTSVEFLTGQVERHVKSKDAQYQSAARCFQGLGSLSDEYKGRFLKTWGSETSGHHSVAIFYPLKRNKERFQ</sequence>
<dbReference type="EMBL" id="JABSTQ010011562">
    <property type="protein sequence ID" value="KAG0410040.1"/>
    <property type="molecule type" value="Genomic_DNA"/>
</dbReference>
<name>A0AC60NSE0_IXOPE</name>
<dbReference type="Proteomes" id="UP000805193">
    <property type="component" value="Unassembled WGS sequence"/>
</dbReference>
<proteinExistence type="predicted"/>
<gene>
    <name evidence="1" type="ORF">HPB47_012844</name>
</gene>
<organism evidence="1 2">
    <name type="scientific">Ixodes persulcatus</name>
    <name type="common">Taiga tick</name>
    <dbReference type="NCBI Taxonomy" id="34615"/>
    <lineage>
        <taxon>Eukaryota</taxon>
        <taxon>Metazoa</taxon>
        <taxon>Ecdysozoa</taxon>
        <taxon>Arthropoda</taxon>
        <taxon>Chelicerata</taxon>
        <taxon>Arachnida</taxon>
        <taxon>Acari</taxon>
        <taxon>Parasitiformes</taxon>
        <taxon>Ixodida</taxon>
        <taxon>Ixodoidea</taxon>
        <taxon>Ixodidae</taxon>
        <taxon>Ixodinae</taxon>
        <taxon>Ixodes</taxon>
    </lineage>
</organism>
<accession>A0AC60NSE0</accession>
<reference evidence="1 2" key="1">
    <citation type="journal article" date="2020" name="Cell">
        <title>Large-Scale Comparative Analyses of Tick Genomes Elucidate Their Genetic Diversity and Vector Capacities.</title>
        <authorList>
            <consortium name="Tick Genome and Microbiome Consortium (TIGMIC)"/>
            <person name="Jia N."/>
            <person name="Wang J."/>
            <person name="Shi W."/>
            <person name="Du L."/>
            <person name="Sun Y."/>
            <person name="Zhan W."/>
            <person name="Jiang J.F."/>
            <person name="Wang Q."/>
            <person name="Zhang B."/>
            <person name="Ji P."/>
            <person name="Bell-Sakyi L."/>
            <person name="Cui X.M."/>
            <person name="Yuan T.T."/>
            <person name="Jiang B.G."/>
            <person name="Yang W.F."/>
            <person name="Lam T.T."/>
            <person name="Chang Q.C."/>
            <person name="Ding S.J."/>
            <person name="Wang X.J."/>
            <person name="Zhu J.G."/>
            <person name="Ruan X.D."/>
            <person name="Zhao L."/>
            <person name="Wei J.T."/>
            <person name="Ye R.Z."/>
            <person name="Que T.C."/>
            <person name="Du C.H."/>
            <person name="Zhou Y.H."/>
            <person name="Cheng J.X."/>
            <person name="Dai P.F."/>
            <person name="Guo W.B."/>
            <person name="Han X.H."/>
            <person name="Huang E.J."/>
            <person name="Li L.F."/>
            <person name="Wei W."/>
            <person name="Gao Y.C."/>
            <person name="Liu J.Z."/>
            <person name="Shao H.Z."/>
            <person name="Wang X."/>
            <person name="Wang C.C."/>
            <person name="Yang T.C."/>
            <person name="Huo Q.B."/>
            <person name="Li W."/>
            <person name="Chen H.Y."/>
            <person name="Chen S.E."/>
            <person name="Zhou L.G."/>
            <person name="Ni X.B."/>
            <person name="Tian J.H."/>
            <person name="Sheng Y."/>
            <person name="Liu T."/>
            <person name="Pan Y.S."/>
            <person name="Xia L.Y."/>
            <person name="Li J."/>
            <person name="Zhao F."/>
            <person name="Cao W.C."/>
        </authorList>
    </citation>
    <scope>NUCLEOTIDE SEQUENCE [LARGE SCALE GENOMIC DNA]</scope>
    <source>
        <strain evidence="1">Iper-2018</strain>
    </source>
</reference>
<evidence type="ECO:0000313" key="2">
    <source>
        <dbReference type="Proteomes" id="UP000805193"/>
    </source>
</evidence>
<comment type="caution">
    <text evidence="1">The sequence shown here is derived from an EMBL/GenBank/DDBJ whole genome shotgun (WGS) entry which is preliminary data.</text>
</comment>
<protein>
    <submittedName>
        <fullName evidence="1">Uncharacterized protein</fullName>
    </submittedName>
</protein>